<organism evidence="1 3">
    <name type="scientific">Herbaspirillum huttiense</name>
    <dbReference type="NCBI Taxonomy" id="863372"/>
    <lineage>
        <taxon>Bacteria</taxon>
        <taxon>Pseudomonadati</taxon>
        <taxon>Pseudomonadota</taxon>
        <taxon>Betaproteobacteria</taxon>
        <taxon>Burkholderiales</taxon>
        <taxon>Oxalobacteraceae</taxon>
        <taxon>Herbaspirillum</taxon>
    </lineage>
</organism>
<dbReference type="Proteomes" id="UP001246152">
    <property type="component" value="Unassembled WGS sequence"/>
</dbReference>
<evidence type="ECO:0000313" key="3">
    <source>
        <dbReference type="Proteomes" id="UP001246152"/>
    </source>
</evidence>
<keyword evidence="1" id="KW-0547">Nucleotide-binding</keyword>
<evidence type="ECO:0000313" key="1">
    <source>
        <dbReference type="EMBL" id="MDR9835576.1"/>
    </source>
</evidence>
<name>A0AAJ2LU49_9BURK</name>
<evidence type="ECO:0000313" key="2">
    <source>
        <dbReference type="EMBL" id="MDR9839549.1"/>
    </source>
</evidence>
<reference evidence="1" key="1">
    <citation type="submission" date="2023-04" db="EMBL/GenBank/DDBJ databases">
        <title>Description of first Herbaspirillum huttiense subsp. nephrolepsisexaltata and Herbaspirillum huttiense subsp. lycopersicon.</title>
        <authorList>
            <person name="Poudel M."/>
            <person name="Sharma A."/>
            <person name="Goss E."/>
            <person name="Tapia J.H."/>
            <person name="Harmon C.M."/>
            <person name="Jones J.B."/>
        </authorList>
    </citation>
    <scope>NUCLEOTIDE SEQUENCE</scope>
    <source>
        <strain evidence="1">G21-1742</strain>
    </source>
</reference>
<feature type="non-terminal residue" evidence="1">
    <location>
        <position position="1"/>
    </location>
</feature>
<dbReference type="EMBL" id="JAVLSM010000026">
    <property type="protein sequence ID" value="MDR9839549.1"/>
    <property type="molecule type" value="Genomic_DNA"/>
</dbReference>
<gene>
    <name evidence="1" type="ORF">RI046_07725</name>
    <name evidence="2" type="ORF">RI046_27860</name>
</gene>
<dbReference type="EMBL" id="JAVLSM010000003">
    <property type="protein sequence ID" value="MDR9835576.1"/>
    <property type="molecule type" value="Genomic_DNA"/>
</dbReference>
<proteinExistence type="predicted"/>
<protein>
    <submittedName>
        <fullName evidence="1">ABC transporter ATP-binding protein</fullName>
    </submittedName>
</protein>
<dbReference type="GO" id="GO:0005524">
    <property type="term" value="F:ATP binding"/>
    <property type="evidence" value="ECO:0007669"/>
    <property type="project" value="UniProtKB-KW"/>
</dbReference>
<dbReference type="AlphaFoldDB" id="A0AAJ2LU49"/>
<sequence length="42" mass="4519">AKLALQAAHRGYVMESGLITMEGQAQQMLDDPRVKAAYLGEG</sequence>
<comment type="caution">
    <text evidence="1">The sequence shown here is derived from an EMBL/GenBank/DDBJ whole genome shotgun (WGS) entry which is preliminary data.</text>
</comment>
<keyword evidence="1" id="KW-0067">ATP-binding</keyword>
<accession>A0AAJ2LU49</accession>